<dbReference type="Pfam" id="PF13279">
    <property type="entry name" value="4HBT_2"/>
    <property type="match status" value="1"/>
</dbReference>
<dbReference type="InterPro" id="IPR050563">
    <property type="entry name" value="4-hydroxybenzoyl-CoA_TE"/>
</dbReference>
<gene>
    <name evidence="3" type="ORF">UFOPK2880_01855</name>
</gene>
<accession>A0A6J6WZ42</accession>
<organism evidence="3">
    <name type="scientific">freshwater metagenome</name>
    <dbReference type="NCBI Taxonomy" id="449393"/>
    <lineage>
        <taxon>unclassified sequences</taxon>
        <taxon>metagenomes</taxon>
        <taxon>ecological metagenomes</taxon>
    </lineage>
</organism>
<evidence type="ECO:0000256" key="2">
    <source>
        <dbReference type="ARBA" id="ARBA00022801"/>
    </source>
</evidence>
<dbReference type="EMBL" id="CAEZZP010000184">
    <property type="protein sequence ID" value="CAB4788364.1"/>
    <property type="molecule type" value="Genomic_DNA"/>
</dbReference>
<dbReference type="Gene3D" id="3.10.129.10">
    <property type="entry name" value="Hotdog Thioesterase"/>
    <property type="match status" value="1"/>
</dbReference>
<dbReference type="CDD" id="cd00586">
    <property type="entry name" value="4HBT"/>
    <property type="match status" value="1"/>
</dbReference>
<protein>
    <submittedName>
        <fullName evidence="3">Unannotated protein</fullName>
    </submittedName>
</protein>
<name>A0A6J6WZ42_9ZZZZ</name>
<dbReference type="GO" id="GO:0047617">
    <property type="term" value="F:fatty acyl-CoA hydrolase activity"/>
    <property type="evidence" value="ECO:0007669"/>
    <property type="project" value="TreeGrafter"/>
</dbReference>
<evidence type="ECO:0000313" key="3">
    <source>
        <dbReference type="EMBL" id="CAB4788364.1"/>
    </source>
</evidence>
<dbReference type="SUPFAM" id="SSF54637">
    <property type="entry name" value="Thioesterase/thiol ester dehydrase-isomerase"/>
    <property type="match status" value="1"/>
</dbReference>
<dbReference type="InterPro" id="IPR029069">
    <property type="entry name" value="HotDog_dom_sf"/>
</dbReference>
<sequence length="146" mass="16482">MLAHKGCKKMSYVHTLRVRYGECDMQRVVFNANYFVYCDDAVDTWTRFALADEMKKAGTSTDLHAVGFDFMLKTTQLTWHSPVKFGDTLDMHCEISRWGNSSFDVAINGRVDGGSRFDAVITYVSVDPKSQRPTPIPAFVIEALSK</sequence>
<keyword evidence="2" id="KW-0378">Hydrolase</keyword>
<dbReference type="PANTHER" id="PTHR31793:SF27">
    <property type="entry name" value="NOVEL THIOESTERASE SUPERFAMILY DOMAIN AND SAPOSIN A-TYPE DOMAIN CONTAINING PROTEIN (0610012H03RIK)"/>
    <property type="match status" value="1"/>
</dbReference>
<dbReference type="PANTHER" id="PTHR31793">
    <property type="entry name" value="4-HYDROXYBENZOYL-COA THIOESTERASE FAMILY MEMBER"/>
    <property type="match status" value="1"/>
</dbReference>
<proteinExistence type="inferred from homology"/>
<comment type="similarity">
    <text evidence="1">Belongs to the 4-hydroxybenzoyl-CoA thioesterase family.</text>
</comment>
<dbReference type="AlphaFoldDB" id="A0A6J6WZ42"/>
<reference evidence="3" key="1">
    <citation type="submission" date="2020-05" db="EMBL/GenBank/DDBJ databases">
        <authorList>
            <person name="Chiriac C."/>
            <person name="Salcher M."/>
            <person name="Ghai R."/>
            <person name="Kavagutti S V."/>
        </authorList>
    </citation>
    <scope>NUCLEOTIDE SEQUENCE</scope>
</reference>
<evidence type="ECO:0000256" key="1">
    <source>
        <dbReference type="ARBA" id="ARBA00005953"/>
    </source>
</evidence>